<dbReference type="RefSeq" id="XP_022447480.1">
    <property type="nucleotide sequence ID" value="XM_022591772.2"/>
</dbReference>
<dbReference type="GO" id="GO:0000139">
    <property type="term" value="C:Golgi membrane"/>
    <property type="evidence" value="ECO:0007669"/>
    <property type="project" value="UniProtKB-SubCell"/>
</dbReference>
<feature type="active site" description="Proton donor/acceptor" evidence="14">
    <location>
        <position position="220"/>
    </location>
</feature>
<dbReference type="InterPro" id="IPR005027">
    <property type="entry name" value="Glyco_trans_43"/>
</dbReference>
<keyword evidence="4 18" id="KW-0808">Transferase</keyword>
<comment type="cofactor">
    <cofactor evidence="15 18">
        <name>Mn(2+)</name>
        <dbReference type="ChEBI" id="CHEBI:29035"/>
    </cofactor>
</comment>
<comment type="similarity">
    <text evidence="3 18">Belongs to the glycosyltransferase 43 family.</text>
</comment>
<feature type="glycosylation site" description="N-linked (GlcNAc...) asparagine" evidence="17">
    <location>
        <position position="239"/>
    </location>
</feature>
<dbReference type="Proteomes" id="UP000248483">
    <property type="component" value="Unplaced"/>
</dbReference>
<dbReference type="GO" id="GO:0006024">
    <property type="term" value="P:glycosaminoglycan biosynthetic process"/>
    <property type="evidence" value="ECO:0007669"/>
    <property type="project" value="UniProtKB-ARBA"/>
</dbReference>
<dbReference type="PANTHER" id="PTHR10896:SF65">
    <property type="entry name" value="GALACTOSYLGALACTOSYLXYLOSYLPROTEIN 3-BETA-GLUCURONOSYLTRANSFERASE 3"/>
    <property type="match status" value="1"/>
</dbReference>
<evidence type="ECO:0000256" key="11">
    <source>
        <dbReference type="ARBA" id="ARBA00023211"/>
    </source>
</evidence>
<comment type="catalytic activity">
    <reaction evidence="12 18">
        <text>3-O-(beta-D-galactosyl-(1-&gt;3)-beta-D-galactosyl-(1-&gt;4)-beta-D-xylosyl)-L-seryl-[protein] + UDP-alpha-D-glucuronate = 3-O-(beta-D-GlcA-(1-&gt;3)-beta-D-Gal-(1-&gt;3)-beta-D-Gal-(1-&gt;4)-beta-D-Xyl)-L-seryl-[protein] + UDP + H(+)</text>
        <dbReference type="Rhea" id="RHEA:24168"/>
        <dbReference type="Rhea" id="RHEA-COMP:12571"/>
        <dbReference type="Rhea" id="RHEA-COMP:12573"/>
        <dbReference type="ChEBI" id="CHEBI:15378"/>
        <dbReference type="ChEBI" id="CHEBI:58052"/>
        <dbReference type="ChEBI" id="CHEBI:58223"/>
        <dbReference type="ChEBI" id="CHEBI:132090"/>
        <dbReference type="ChEBI" id="CHEBI:132093"/>
        <dbReference type="EC" id="2.4.1.135"/>
    </reaction>
</comment>
<keyword evidence="9" id="KW-0472">Membrane</keyword>
<accession>A0A2Y9PP51</accession>
<dbReference type="GO" id="GO:0005975">
    <property type="term" value="P:carbohydrate metabolic process"/>
    <property type="evidence" value="ECO:0007669"/>
    <property type="project" value="TreeGrafter"/>
</dbReference>
<feature type="compositionally biased region" description="Basic and acidic residues" evidence="19">
    <location>
        <begin position="250"/>
        <end position="261"/>
    </location>
</feature>
<dbReference type="EC" id="2.4.1.135" evidence="18"/>
<keyword evidence="5" id="KW-0812">Transmembrane</keyword>
<organism evidence="20 22">
    <name type="scientific">Delphinapterus leucas</name>
    <name type="common">Beluga whale</name>
    <dbReference type="NCBI Taxonomy" id="9749"/>
    <lineage>
        <taxon>Eukaryota</taxon>
        <taxon>Metazoa</taxon>
        <taxon>Chordata</taxon>
        <taxon>Craniata</taxon>
        <taxon>Vertebrata</taxon>
        <taxon>Euteleostomi</taxon>
        <taxon>Mammalia</taxon>
        <taxon>Eutheria</taxon>
        <taxon>Laurasiatheria</taxon>
        <taxon>Artiodactyla</taxon>
        <taxon>Whippomorpha</taxon>
        <taxon>Cetacea</taxon>
        <taxon>Odontoceti</taxon>
        <taxon>Monodontidae</taxon>
        <taxon>Delphinapterus</taxon>
    </lineage>
</organism>
<dbReference type="GO" id="GO:0050650">
    <property type="term" value="P:chondroitin sulfate proteoglycan biosynthetic process"/>
    <property type="evidence" value="ECO:0007669"/>
    <property type="project" value="TreeGrafter"/>
</dbReference>
<dbReference type="CDD" id="cd00218">
    <property type="entry name" value="GlcAT-I"/>
    <property type="match status" value="1"/>
</dbReference>
<evidence type="ECO:0000256" key="17">
    <source>
        <dbReference type="PIRSR" id="PIRSR605027-6"/>
    </source>
</evidence>
<dbReference type="GO" id="GO:0046872">
    <property type="term" value="F:metal ion binding"/>
    <property type="evidence" value="ECO:0007669"/>
    <property type="project" value="UniProtKB-KW"/>
</dbReference>
<dbReference type="InterPro" id="IPR029044">
    <property type="entry name" value="Nucleotide-diphossugar_trans"/>
</dbReference>
<dbReference type="Gene3D" id="3.90.550.10">
    <property type="entry name" value="Spore Coat Polysaccharide Biosynthesis Protein SpsA, Chain A"/>
    <property type="match status" value="1"/>
</dbReference>
<keyword evidence="11 15" id="KW-0464">Manganese</keyword>
<proteinExistence type="inferred from homology"/>
<feature type="site" description="Interaction with galactose moiety of substrate glycoprotein" evidence="16">
    <location>
        <position position="257"/>
    </location>
</feature>
<keyword evidence="10 17" id="KW-0325">Glycoprotein</keyword>
<keyword evidence="7 18" id="KW-0735">Signal-anchor</keyword>
<comment type="pathway">
    <text evidence="2 18">Protein modification; protein glycosylation.</text>
</comment>
<feature type="region of interest" description="Disordered" evidence="19">
    <location>
        <begin position="250"/>
        <end position="274"/>
    </location>
</feature>
<evidence type="ECO:0000256" key="19">
    <source>
        <dbReference type="SAM" id="MobiDB-lite"/>
    </source>
</evidence>
<gene>
    <name evidence="21 22" type="primary">B3GAT3</name>
</gene>
<feature type="site" description="Interaction with galactose moiety of substrate glycoprotein" evidence="16">
    <location>
        <position position="166"/>
    </location>
</feature>
<evidence type="ECO:0000256" key="3">
    <source>
        <dbReference type="ARBA" id="ARBA00007706"/>
    </source>
</evidence>
<dbReference type="RefSeq" id="XP_022447478.1">
    <property type="nucleotide sequence ID" value="XM_022591770.2"/>
</dbReference>
<sequence>MSQRAPLNSPTWKSKHRRQRTWSYWLVQKAELVRLSQTLSLVPRLHWLLVEDAEGPTPLVSGLLAASGLLFTHLAVLTPKAQRLREGEPGWVRPRGVEQRNRALDWLRSRGGAVAGEKDPPPPGTRGVVYFADDDNTYSRELFEEMRWTRGVSVWPVGLVGGLRFEGPRVQDGRVVGFHTAWEPNRPFPVDMAGFAVSLPLLLAKPNARFDATAPRGHLESSLLSHLVDPKDLEPRAANCTRVLVWHTRTEKPKTKQEEQLQRQGRGSDPAVEV</sequence>
<evidence type="ECO:0000256" key="10">
    <source>
        <dbReference type="ARBA" id="ARBA00023180"/>
    </source>
</evidence>
<protein>
    <recommendedName>
        <fullName evidence="18">Galactosylgalactosylxylosylprotein 3-beta-glucuronosyltransferase</fullName>
        <ecNumber evidence="18">2.4.1.135</ecNumber>
    </recommendedName>
</protein>
<dbReference type="SUPFAM" id="SSF53448">
    <property type="entry name" value="Nucleotide-diphospho-sugar transferases"/>
    <property type="match status" value="1"/>
</dbReference>
<evidence type="ECO:0000256" key="5">
    <source>
        <dbReference type="ARBA" id="ARBA00022692"/>
    </source>
</evidence>
<evidence type="ECO:0000256" key="16">
    <source>
        <dbReference type="PIRSR" id="PIRSR605027-4"/>
    </source>
</evidence>
<evidence type="ECO:0000313" key="21">
    <source>
        <dbReference type="RefSeq" id="XP_022447478.1"/>
    </source>
</evidence>
<keyword evidence="6 15" id="KW-0479">Metal-binding</keyword>
<evidence type="ECO:0000256" key="12">
    <source>
        <dbReference type="ARBA" id="ARBA00047979"/>
    </source>
</evidence>
<evidence type="ECO:0000256" key="4">
    <source>
        <dbReference type="ARBA" id="ARBA00022679"/>
    </source>
</evidence>
<feature type="binding site" evidence="15">
    <location>
        <position position="135"/>
    </location>
    <ligand>
        <name>Mn(2+)</name>
        <dbReference type="ChEBI" id="CHEBI:29035"/>
    </ligand>
</feature>
<evidence type="ECO:0000256" key="9">
    <source>
        <dbReference type="ARBA" id="ARBA00023136"/>
    </source>
</evidence>
<keyword evidence="20" id="KW-1185">Reference proteome</keyword>
<dbReference type="GO" id="GO:0015018">
    <property type="term" value="F:galactosylgalactosylxylosylprotein 3-beta-glucuronosyltransferase activity"/>
    <property type="evidence" value="ECO:0007669"/>
    <property type="project" value="UniProtKB-UniRule"/>
</dbReference>
<dbReference type="AlphaFoldDB" id="A0A2Y9PP51"/>
<comment type="subunit">
    <text evidence="13">Homodimer; disulfide-linked. Interacts with PXYLP1; the interaction increases the 2-phosphoxylose phosphatase activity of PXYLP1 during completion of linkage region formation in a B3GAT3-mediated manner.</text>
</comment>
<dbReference type="GeneID" id="111183870"/>
<reference evidence="21 22" key="1">
    <citation type="submission" date="2025-04" db="UniProtKB">
        <authorList>
            <consortium name="RefSeq"/>
        </authorList>
    </citation>
    <scope>IDENTIFICATION</scope>
    <source>
        <tissue evidence="21 22">Blood</tissue>
    </source>
</reference>
<dbReference type="UniPathway" id="UPA00378"/>
<dbReference type="Pfam" id="PF03360">
    <property type="entry name" value="Glyco_transf_43"/>
    <property type="match status" value="1"/>
</dbReference>
<evidence type="ECO:0000256" key="15">
    <source>
        <dbReference type="PIRSR" id="PIRSR605027-3"/>
    </source>
</evidence>
<evidence type="ECO:0000256" key="1">
    <source>
        <dbReference type="ARBA" id="ARBA00004606"/>
    </source>
</evidence>
<evidence type="ECO:0000256" key="8">
    <source>
        <dbReference type="ARBA" id="ARBA00022989"/>
    </source>
</evidence>
<evidence type="ECO:0000256" key="2">
    <source>
        <dbReference type="ARBA" id="ARBA00004922"/>
    </source>
</evidence>
<name>A0A2Y9PP51_DELLE</name>
<evidence type="ECO:0000256" key="6">
    <source>
        <dbReference type="ARBA" id="ARBA00022723"/>
    </source>
</evidence>
<dbReference type="CTD" id="26229"/>
<dbReference type="PANTHER" id="PTHR10896">
    <property type="entry name" value="GALACTOSYLGALACTOSYLXYLOSYLPROTEIN 3-BETA-GLUCURONOSYLTRANSFERASE BETA-1,3-GLUCURONYLTRANSFERASE"/>
    <property type="match status" value="1"/>
</dbReference>
<comment type="subcellular location">
    <subcellularLocation>
        <location evidence="18">Golgi apparatus membrane</location>
        <topology evidence="18">Single-pass type II membrane protein</topology>
    </subcellularLocation>
    <subcellularLocation>
        <location evidence="1">Membrane</location>
        <topology evidence="1">Single-pass type II membrane protein</topology>
    </subcellularLocation>
</comment>
<evidence type="ECO:0000313" key="20">
    <source>
        <dbReference type="Proteomes" id="UP000248483"/>
    </source>
</evidence>
<evidence type="ECO:0000256" key="14">
    <source>
        <dbReference type="PIRSR" id="PIRSR605027-1"/>
    </source>
</evidence>
<dbReference type="FunFam" id="3.90.550.10:FF:000044">
    <property type="entry name" value="Galactosylgalactosylxylosylprotein 3-beta-glucuronosyltransferase"/>
    <property type="match status" value="1"/>
</dbReference>
<keyword evidence="8" id="KW-1133">Transmembrane helix</keyword>
<evidence type="ECO:0000256" key="7">
    <source>
        <dbReference type="ARBA" id="ARBA00022968"/>
    </source>
</evidence>
<keyword evidence="18" id="KW-0333">Golgi apparatus</keyword>
<evidence type="ECO:0000313" key="22">
    <source>
        <dbReference type="RefSeq" id="XP_022447480.1"/>
    </source>
</evidence>
<evidence type="ECO:0000256" key="18">
    <source>
        <dbReference type="RuleBase" id="RU363127"/>
    </source>
</evidence>
<evidence type="ECO:0000256" key="13">
    <source>
        <dbReference type="ARBA" id="ARBA00065147"/>
    </source>
</evidence>